<evidence type="ECO:0000313" key="1">
    <source>
        <dbReference type="EMBL" id="NHO68346.1"/>
    </source>
</evidence>
<comment type="caution">
    <text evidence="1">The sequence shown here is derived from an EMBL/GenBank/DDBJ whole genome shotgun (WGS) entry which is preliminary data.</text>
</comment>
<protein>
    <submittedName>
        <fullName evidence="1">Patatin-like phospholipase family protein</fullName>
    </submittedName>
</protein>
<proteinExistence type="predicted"/>
<dbReference type="SUPFAM" id="SSF52151">
    <property type="entry name" value="FabD/lysophospholipase-like"/>
    <property type="match status" value="1"/>
</dbReference>
<dbReference type="Proteomes" id="UP000787472">
    <property type="component" value="Unassembled WGS sequence"/>
</dbReference>
<gene>
    <name evidence="1" type="ORF">G8770_22570</name>
</gene>
<dbReference type="EMBL" id="JAAONZ010000029">
    <property type="protein sequence ID" value="NHO68346.1"/>
    <property type="molecule type" value="Genomic_DNA"/>
</dbReference>
<dbReference type="InterPro" id="IPR016035">
    <property type="entry name" value="Acyl_Trfase/lysoPLipase"/>
</dbReference>
<sequence length="369" mass="40680">MTLLTIRAGASAYRQIQRDGLAPEHISSVFGASGAAKWLAIYGLDRAIFSQWLAPVKHPINLFGTSVGAFKLAAACHRDAGRGLDALAEAYIQQSYPKGVTADTIELEFRKILQVTLGDDKVGQILSHPTFRFGCGAVRCHGGLASANPRRQTAACSRAAVKNMRGRAALRNQLERVVFHDPRASFPLDVHDGRAPDGYRTETVALNEENLPPGLKASGSIPVYMHGVKDIPGAGAGVYRDGGLLDYHPVPGNFWRAEEGLILYPHFYPDCKEGWFDKFLPWRKAAPHLLDRAVLIYPTPRFFAATQLGRVPDRQDFARFADSPSRPHNNAERIRLWQEVADKSHLLGQEFLQLSDSGELAKRVRPLGL</sequence>
<dbReference type="RefSeq" id="WP_167192268.1">
    <property type="nucleotide sequence ID" value="NZ_JAAONZ010000029.1"/>
</dbReference>
<accession>A0A9E5MQ22</accession>
<reference evidence="1" key="1">
    <citation type="submission" date="2020-03" db="EMBL/GenBank/DDBJ databases">
        <authorList>
            <person name="Guo F."/>
        </authorList>
    </citation>
    <scope>NUCLEOTIDE SEQUENCE</scope>
    <source>
        <strain evidence="1">JCM 30134</strain>
    </source>
</reference>
<dbReference type="AlphaFoldDB" id="A0A9E5MQ22"/>
<name>A0A9E5MQ22_9GAMM</name>
<evidence type="ECO:0000313" key="2">
    <source>
        <dbReference type="Proteomes" id="UP000787472"/>
    </source>
</evidence>
<organism evidence="1 2">
    <name type="scientific">Pseudomaricurvus hydrocarbonicus</name>
    <dbReference type="NCBI Taxonomy" id="1470433"/>
    <lineage>
        <taxon>Bacteria</taxon>
        <taxon>Pseudomonadati</taxon>
        <taxon>Pseudomonadota</taxon>
        <taxon>Gammaproteobacteria</taxon>
        <taxon>Cellvibrionales</taxon>
        <taxon>Cellvibrionaceae</taxon>
        <taxon>Pseudomaricurvus</taxon>
    </lineage>
</organism>
<keyword evidence="2" id="KW-1185">Reference proteome</keyword>